<feature type="region of interest" description="Disordered" evidence="5">
    <location>
        <begin position="197"/>
        <end position="224"/>
    </location>
</feature>
<keyword evidence="7" id="KW-1185">Reference proteome</keyword>
<dbReference type="GO" id="GO:0005634">
    <property type="term" value="C:nucleus"/>
    <property type="evidence" value="ECO:0007669"/>
    <property type="project" value="UniProtKB-SubCell"/>
</dbReference>
<dbReference type="GO" id="GO:0003713">
    <property type="term" value="F:transcription coactivator activity"/>
    <property type="evidence" value="ECO:0007669"/>
    <property type="project" value="TreeGrafter"/>
</dbReference>
<dbReference type="SMART" id="SM00707">
    <property type="entry name" value="RPEL"/>
    <property type="match status" value="2"/>
</dbReference>
<dbReference type="InterPro" id="IPR043451">
    <property type="entry name" value="Myocardin-like"/>
</dbReference>
<evidence type="ECO:0000313" key="7">
    <source>
        <dbReference type="Proteomes" id="UP000017246"/>
    </source>
</evidence>
<gene>
    <name evidence="6" type="ORF">EmuJ_000483300</name>
</gene>
<dbReference type="Proteomes" id="UP000017246">
    <property type="component" value="Unassembled WGS sequence"/>
</dbReference>
<feature type="repeat" description="RPEL" evidence="4">
    <location>
        <begin position="38"/>
        <end position="63"/>
    </location>
</feature>
<dbReference type="PROSITE" id="PS51073">
    <property type="entry name" value="RPEL"/>
    <property type="match status" value="2"/>
</dbReference>
<protein>
    <submittedName>
        <fullName evidence="6">RPEL repeat</fullName>
    </submittedName>
</protein>
<feature type="compositionally biased region" description="Low complexity" evidence="5">
    <location>
        <begin position="500"/>
        <end position="512"/>
    </location>
</feature>
<feature type="compositionally biased region" description="Polar residues" evidence="5">
    <location>
        <begin position="158"/>
        <end position="173"/>
    </location>
</feature>
<dbReference type="AlphaFoldDB" id="A0A068XZD2"/>
<accession>A0A068XZD2</accession>
<dbReference type="PANTHER" id="PTHR22793">
    <property type="entry name" value="MYOCARDIN-RELATED TRANSCRIPTION FACTOR-RELATED"/>
    <property type="match status" value="1"/>
</dbReference>
<evidence type="ECO:0000313" key="6">
    <source>
        <dbReference type="EMBL" id="CDS37577.1"/>
    </source>
</evidence>
<reference evidence="6" key="1">
    <citation type="journal article" date="2013" name="Nature">
        <title>The genomes of four tapeworm species reveal adaptations to parasitism.</title>
        <authorList>
            <person name="Tsai I.J."/>
            <person name="Zarowiecki M."/>
            <person name="Holroyd N."/>
            <person name="Garciarrubio A."/>
            <person name="Sanchez-Flores A."/>
            <person name="Brooks K.L."/>
            <person name="Tracey A."/>
            <person name="Bobes R.J."/>
            <person name="Fragoso G."/>
            <person name="Sciutto E."/>
            <person name="Aslett M."/>
            <person name="Beasley H."/>
            <person name="Bennett H.M."/>
            <person name="Cai J."/>
            <person name="Camicia F."/>
            <person name="Clark R."/>
            <person name="Cucher M."/>
            <person name="De Silva N."/>
            <person name="Day T.A."/>
            <person name="Deplazes P."/>
            <person name="Estrada K."/>
            <person name="Fernandez C."/>
            <person name="Holland P.W."/>
            <person name="Hou J."/>
            <person name="Hu S."/>
            <person name="Huckvale T."/>
            <person name="Hung S.S."/>
            <person name="Kamenetzky L."/>
            <person name="Keane J.A."/>
            <person name="Kiss F."/>
            <person name="Koziol U."/>
            <person name="Lambert O."/>
            <person name="Liu K."/>
            <person name="Luo X."/>
            <person name="Luo Y."/>
            <person name="Macchiaroli N."/>
            <person name="Nichol S."/>
            <person name="Paps J."/>
            <person name="Parkinson J."/>
            <person name="Pouchkina-Stantcheva N."/>
            <person name="Riddiford N."/>
            <person name="Rosenzvit M."/>
            <person name="Salinas G."/>
            <person name="Wasmuth J.D."/>
            <person name="Zamanian M."/>
            <person name="Zheng Y."/>
            <person name="Cai X."/>
            <person name="Soberon X."/>
            <person name="Olson P.D."/>
            <person name="Laclette J.P."/>
            <person name="Brehm K."/>
            <person name="Berriman M."/>
            <person name="Garciarrubio A."/>
            <person name="Bobes R.J."/>
            <person name="Fragoso G."/>
            <person name="Sanchez-Flores A."/>
            <person name="Estrada K."/>
            <person name="Cevallos M.A."/>
            <person name="Morett E."/>
            <person name="Gonzalez V."/>
            <person name="Portillo T."/>
            <person name="Ochoa-Leyva A."/>
            <person name="Jose M.V."/>
            <person name="Sciutto E."/>
            <person name="Landa A."/>
            <person name="Jimenez L."/>
            <person name="Valdes V."/>
            <person name="Carrero J.C."/>
            <person name="Larralde C."/>
            <person name="Morales-Montor J."/>
            <person name="Limon-Lason J."/>
            <person name="Soberon X."/>
            <person name="Laclette J.P."/>
        </authorList>
    </citation>
    <scope>NUCLEOTIDE SEQUENCE [LARGE SCALE GENOMIC DNA]</scope>
</reference>
<dbReference type="STRING" id="6211.A0A068XZD2"/>
<keyword evidence="2" id="KW-0677">Repeat</keyword>
<feature type="repeat" description="RPEL" evidence="4">
    <location>
        <begin position="81"/>
        <end position="106"/>
    </location>
</feature>
<evidence type="ECO:0000256" key="4">
    <source>
        <dbReference type="PROSITE-ProRule" id="PRU00401"/>
    </source>
</evidence>
<feature type="region of interest" description="Disordered" evidence="5">
    <location>
        <begin position="136"/>
        <end position="174"/>
    </location>
</feature>
<dbReference type="Gene3D" id="6.10.150.10">
    <property type="match status" value="1"/>
</dbReference>
<proteinExistence type="predicted"/>
<organism evidence="6 7">
    <name type="scientific">Echinococcus multilocularis</name>
    <name type="common">Fox tapeworm</name>
    <dbReference type="NCBI Taxonomy" id="6211"/>
    <lineage>
        <taxon>Eukaryota</taxon>
        <taxon>Metazoa</taxon>
        <taxon>Spiralia</taxon>
        <taxon>Lophotrochozoa</taxon>
        <taxon>Platyhelminthes</taxon>
        <taxon>Cestoda</taxon>
        <taxon>Eucestoda</taxon>
        <taxon>Cyclophyllidea</taxon>
        <taxon>Taeniidae</taxon>
        <taxon>Echinococcus</taxon>
    </lineage>
</organism>
<evidence type="ECO:0000256" key="3">
    <source>
        <dbReference type="ARBA" id="ARBA00023242"/>
    </source>
</evidence>
<dbReference type="OMA" id="SEMEPNH"/>
<name>A0A068XZD2_ECHMU</name>
<evidence type="ECO:0000256" key="5">
    <source>
        <dbReference type="SAM" id="MobiDB-lite"/>
    </source>
</evidence>
<dbReference type="InterPro" id="IPR004018">
    <property type="entry name" value="RPEL_repeat"/>
</dbReference>
<keyword evidence="3" id="KW-0539">Nucleus</keyword>
<dbReference type="GO" id="GO:0045944">
    <property type="term" value="P:positive regulation of transcription by RNA polymerase II"/>
    <property type="evidence" value="ECO:0007669"/>
    <property type="project" value="TreeGrafter"/>
</dbReference>
<evidence type="ECO:0000256" key="1">
    <source>
        <dbReference type="ARBA" id="ARBA00004123"/>
    </source>
</evidence>
<dbReference type="OrthoDB" id="197676at2759"/>
<evidence type="ECO:0000256" key="2">
    <source>
        <dbReference type="ARBA" id="ARBA00022737"/>
    </source>
</evidence>
<feature type="region of interest" description="Disordered" evidence="5">
    <location>
        <begin position="493"/>
        <end position="517"/>
    </location>
</feature>
<sequence>MDLESSQHKSPSPRACTEVTSICNALKVKELQRAKTADILKRKIERRPDKQVLISRRILKAGASPFIQERCNTLTKNQLRESLNSKLERRPGSLELVEKGVLKVDPGVATLIRGGSIPYPRVSSTSPALLFAVPEDEPITQPNPPPAPPPPDTFKTPFSASRSTVTKSRTPSRSLKDETVISRYGSLVFHNYCPSSAASSNSPSLRINGSTNATTTNTTERLPKHRAREVQQAELLHLEDAAQAHRRLGQEICQMKGRPPHKIAQATQLNPVFQPVVIAQQPSPHRCFVLSSPAHSLQQTVALPSPPSLSPPPPPPPISQTFPTRLFPTGHVFENGSTAVVTLSNGRSAADAVSQQTQTQARQQHQVLGLTPAASLLTTIRSTTSAEPVEKVASLEEIESVWLDLRRLQQDITEEASRIGLNIYSSDGFPGAFTVANSSEMEPNHPACQRLNRLVKEHANLCSLARLLISDRLEFLDGTDLFLLHHEKSAEQHKEGLDDGNSASGNGSVSVSTQKEPVGSELERSLLQSYLCRLGGNYYQRGAARARRARQLSCLASAGIPLSSDVVGVGDNNALLQTLWRNSTIPIAHSDNIFYQQQTCQAVPQKLNESLVKQSSATEAWMDQLCSSAALHTAFKTMSTAPAAATVASVATPILHTTSSMPANLHLVNAPATMLLTPAINDSFFPAPPTVAITTAASAGNRGEGRGAVFLPCVSSGSSGSSGPVLTAESSSCSIPASSNDQIAERTEDGLMAMEFSPSDLNDIPSPPRAETHDISDVQDFLSAFPLDEETIGFGAASPVASSTTTTSFDSRLPPESQFFVQPDADVLWRQGLMDIS</sequence>
<dbReference type="EMBL" id="LN902843">
    <property type="protein sequence ID" value="CDS37577.1"/>
    <property type="molecule type" value="Genomic_DNA"/>
</dbReference>
<feature type="compositionally biased region" description="Pro residues" evidence="5">
    <location>
        <begin position="141"/>
        <end position="152"/>
    </location>
</feature>
<dbReference type="PANTHER" id="PTHR22793:SF12">
    <property type="entry name" value="MYOCARDIN-RELATED TRANSCRIPTION FACTOR, ISOFORM H"/>
    <property type="match status" value="1"/>
</dbReference>
<comment type="subcellular location">
    <subcellularLocation>
        <location evidence="1">Nucleus</location>
    </subcellularLocation>
</comment>
<reference evidence="6" key="2">
    <citation type="submission" date="2015-11" db="EMBL/GenBank/DDBJ databases">
        <authorList>
            <person name="Zhang Y."/>
            <person name="Guo Z."/>
        </authorList>
    </citation>
    <scope>NUCLEOTIDE SEQUENCE</scope>
</reference>